<evidence type="ECO:0000259" key="1">
    <source>
        <dbReference type="Pfam" id="PF03108"/>
    </source>
</evidence>
<dbReference type="AlphaFoldDB" id="A0AAV9ARI3"/>
<feature type="domain" description="Transposase MuDR plant" evidence="1">
    <location>
        <begin position="385"/>
        <end position="448"/>
    </location>
</feature>
<name>A0AAV9ARI3_ACOGR</name>
<sequence>MPLIITWTGYNSGALYKRYLNLYCPLLGLGGGDFNEVRYSNEKVGGRPANARRNRKFNECISKALLRDLKATRHTFSWSNRQDDHNMSRLGRILSPLKSSGDSGFLEHIYTKLLKHSSFSNLFMFESTTLSQFTKSLDEDKIAMIDLWEDIGPWANSTKSRLVRFTYVLPNSLPREYIEVDNYAKLLQIFKENKKSKKFTLYVIANEEEIRPSTATHTYVGPSGLASHDDGDDEDVREVHVQRACPVQTPVQHVSPDQLINQHESVVETPAQHIQHVSNVLHHIQHMEVDETLVQPPFQLGLDVNEEVEMSDDLHEEELHWDAEDIDIEDEEKHSMNSESDESVEGKEVRGVELQGDFGGSGSEEVCSDKFENEFVEIDDERPRMKVGSKFPNVNHFRNALKQHCVINEFAVLYEKNEKHRVTARCKKNDCTWRIHASVLRDGITFEIRTLREEHTCTSVNKVGNEIATSSWLANKFAPILQKAPELGPSKLKAQIQQKYNITLPYCRV</sequence>
<dbReference type="Pfam" id="PF03108">
    <property type="entry name" value="DBD_Tnp_Mut"/>
    <property type="match status" value="1"/>
</dbReference>
<dbReference type="EMBL" id="JAUJYN010000007">
    <property type="protein sequence ID" value="KAK1266738.1"/>
    <property type="molecule type" value="Genomic_DNA"/>
</dbReference>
<comment type="caution">
    <text evidence="2">The sequence shown here is derived from an EMBL/GenBank/DDBJ whole genome shotgun (WGS) entry which is preliminary data.</text>
</comment>
<reference evidence="2" key="1">
    <citation type="journal article" date="2023" name="Nat. Commun.">
        <title>Diploid and tetraploid genomes of Acorus and the evolution of monocots.</title>
        <authorList>
            <person name="Ma L."/>
            <person name="Liu K.W."/>
            <person name="Li Z."/>
            <person name="Hsiao Y.Y."/>
            <person name="Qi Y."/>
            <person name="Fu T."/>
            <person name="Tang G.D."/>
            <person name="Zhang D."/>
            <person name="Sun W.H."/>
            <person name="Liu D.K."/>
            <person name="Li Y."/>
            <person name="Chen G.Z."/>
            <person name="Liu X.D."/>
            <person name="Liao X.Y."/>
            <person name="Jiang Y.T."/>
            <person name="Yu X."/>
            <person name="Hao Y."/>
            <person name="Huang J."/>
            <person name="Zhao X.W."/>
            <person name="Ke S."/>
            <person name="Chen Y.Y."/>
            <person name="Wu W.L."/>
            <person name="Hsu J.L."/>
            <person name="Lin Y.F."/>
            <person name="Huang M.D."/>
            <person name="Li C.Y."/>
            <person name="Huang L."/>
            <person name="Wang Z.W."/>
            <person name="Zhao X."/>
            <person name="Zhong W.Y."/>
            <person name="Peng D.H."/>
            <person name="Ahmad S."/>
            <person name="Lan S."/>
            <person name="Zhang J.S."/>
            <person name="Tsai W.C."/>
            <person name="Van de Peer Y."/>
            <person name="Liu Z.J."/>
        </authorList>
    </citation>
    <scope>NUCLEOTIDE SEQUENCE</scope>
    <source>
        <strain evidence="2">SCP</strain>
    </source>
</reference>
<dbReference type="PANTHER" id="PTHR31973">
    <property type="entry name" value="POLYPROTEIN, PUTATIVE-RELATED"/>
    <property type="match status" value="1"/>
</dbReference>
<proteinExistence type="predicted"/>
<protein>
    <recommendedName>
        <fullName evidence="1">Transposase MuDR plant domain-containing protein</fullName>
    </recommendedName>
</protein>
<dbReference type="PANTHER" id="PTHR31973:SF188">
    <property type="entry name" value="POLYPROTEIN, PUTATIVE-RELATED"/>
    <property type="match status" value="1"/>
</dbReference>
<dbReference type="InterPro" id="IPR004332">
    <property type="entry name" value="Transposase_MuDR"/>
</dbReference>
<dbReference type="Proteomes" id="UP001179952">
    <property type="component" value="Unassembled WGS sequence"/>
</dbReference>
<evidence type="ECO:0000313" key="3">
    <source>
        <dbReference type="Proteomes" id="UP001179952"/>
    </source>
</evidence>
<accession>A0AAV9ARI3</accession>
<keyword evidence="3" id="KW-1185">Reference proteome</keyword>
<organism evidence="2 3">
    <name type="scientific">Acorus gramineus</name>
    <name type="common">Dwarf sweet flag</name>
    <dbReference type="NCBI Taxonomy" id="55184"/>
    <lineage>
        <taxon>Eukaryota</taxon>
        <taxon>Viridiplantae</taxon>
        <taxon>Streptophyta</taxon>
        <taxon>Embryophyta</taxon>
        <taxon>Tracheophyta</taxon>
        <taxon>Spermatophyta</taxon>
        <taxon>Magnoliopsida</taxon>
        <taxon>Liliopsida</taxon>
        <taxon>Acoraceae</taxon>
        <taxon>Acorus</taxon>
    </lineage>
</organism>
<reference evidence="2" key="2">
    <citation type="submission" date="2023-06" db="EMBL/GenBank/DDBJ databases">
        <authorList>
            <person name="Ma L."/>
            <person name="Liu K.-W."/>
            <person name="Li Z."/>
            <person name="Hsiao Y.-Y."/>
            <person name="Qi Y."/>
            <person name="Fu T."/>
            <person name="Tang G."/>
            <person name="Zhang D."/>
            <person name="Sun W.-H."/>
            <person name="Liu D.-K."/>
            <person name="Li Y."/>
            <person name="Chen G.-Z."/>
            <person name="Liu X.-D."/>
            <person name="Liao X.-Y."/>
            <person name="Jiang Y.-T."/>
            <person name="Yu X."/>
            <person name="Hao Y."/>
            <person name="Huang J."/>
            <person name="Zhao X.-W."/>
            <person name="Ke S."/>
            <person name="Chen Y.-Y."/>
            <person name="Wu W.-L."/>
            <person name="Hsu J.-L."/>
            <person name="Lin Y.-F."/>
            <person name="Huang M.-D."/>
            <person name="Li C.-Y."/>
            <person name="Huang L."/>
            <person name="Wang Z.-W."/>
            <person name="Zhao X."/>
            <person name="Zhong W.-Y."/>
            <person name="Peng D.-H."/>
            <person name="Ahmad S."/>
            <person name="Lan S."/>
            <person name="Zhang J.-S."/>
            <person name="Tsai W.-C."/>
            <person name="Van De Peer Y."/>
            <person name="Liu Z.-J."/>
        </authorList>
    </citation>
    <scope>NUCLEOTIDE SEQUENCE</scope>
    <source>
        <strain evidence="2">SCP</strain>
        <tissue evidence="2">Leaves</tissue>
    </source>
</reference>
<gene>
    <name evidence="2" type="ORF">QJS04_geneDACA014619</name>
</gene>
<evidence type="ECO:0000313" key="2">
    <source>
        <dbReference type="EMBL" id="KAK1266738.1"/>
    </source>
</evidence>